<dbReference type="PANTHER" id="PTHR12789:SF0">
    <property type="entry name" value="DENSITY-REGULATED PROTEIN"/>
    <property type="match status" value="1"/>
</dbReference>
<feature type="domain" description="SUI1" evidence="4">
    <location>
        <begin position="110"/>
        <end position="177"/>
    </location>
</feature>
<dbReference type="NCBIfam" id="TIGR01159">
    <property type="entry name" value="DRP1"/>
    <property type="match status" value="1"/>
</dbReference>
<dbReference type="AlphaFoldDB" id="A0A9Q1CEB3"/>
<protein>
    <recommendedName>
        <fullName evidence="2">Density-regulated protein</fullName>
    </recommendedName>
</protein>
<gene>
    <name evidence="5" type="ORF">HOLleu_09864</name>
</gene>
<dbReference type="Pfam" id="PF01253">
    <property type="entry name" value="SUI1"/>
    <property type="match status" value="1"/>
</dbReference>
<feature type="compositionally biased region" description="Basic residues" evidence="3">
    <location>
        <begin position="89"/>
        <end position="103"/>
    </location>
</feature>
<dbReference type="InterPro" id="IPR036877">
    <property type="entry name" value="SUI1_dom_sf"/>
</dbReference>
<dbReference type="Proteomes" id="UP001152320">
    <property type="component" value="Chromosome 4"/>
</dbReference>
<organism evidence="5 6">
    <name type="scientific">Holothuria leucospilota</name>
    <name type="common">Black long sea cucumber</name>
    <name type="synonym">Mertensiothuria leucospilota</name>
    <dbReference type="NCBI Taxonomy" id="206669"/>
    <lineage>
        <taxon>Eukaryota</taxon>
        <taxon>Metazoa</taxon>
        <taxon>Echinodermata</taxon>
        <taxon>Eleutherozoa</taxon>
        <taxon>Echinozoa</taxon>
        <taxon>Holothuroidea</taxon>
        <taxon>Aspidochirotacea</taxon>
        <taxon>Aspidochirotida</taxon>
        <taxon>Holothuriidae</taxon>
        <taxon>Holothuria</taxon>
    </lineage>
</organism>
<dbReference type="PROSITE" id="PS50296">
    <property type="entry name" value="SUI1"/>
    <property type="match status" value="1"/>
</dbReference>
<dbReference type="InterPro" id="IPR005873">
    <property type="entry name" value="DENR_eukaryotes"/>
</dbReference>
<feature type="region of interest" description="Disordered" evidence="3">
    <location>
        <begin position="80"/>
        <end position="103"/>
    </location>
</feature>
<name>A0A9Q1CEB3_HOLLE</name>
<dbReference type="SUPFAM" id="SSF55159">
    <property type="entry name" value="eIF1-like"/>
    <property type="match status" value="1"/>
</dbReference>
<dbReference type="Gene3D" id="3.30.780.10">
    <property type="entry name" value="SUI1-like domain"/>
    <property type="match status" value="1"/>
</dbReference>
<accession>A0A9Q1CEB3</accession>
<evidence type="ECO:0000313" key="5">
    <source>
        <dbReference type="EMBL" id="KAJ8042964.1"/>
    </source>
</evidence>
<comment type="similarity">
    <text evidence="1 2">Belongs to the DENR family.</text>
</comment>
<proteinExistence type="inferred from homology"/>
<dbReference type="InterPro" id="IPR050318">
    <property type="entry name" value="DENR/SUI1_TIF"/>
</dbReference>
<dbReference type="PANTHER" id="PTHR12789">
    <property type="entry name" value="DENSITY-REGULATED PROTEIN HOMOLOG"/>
    <property type="match status" value="1"/>
</dbReference>
<dbReference type="GO" id="GO:0001731">
    <property type="term" value="P:formation of translation preinitiation complex"/>
    <property type="evidence" value="ECO:0007669"/>
    <property type="project" value="TreeGrafter"/>
</dbReference>
<feature type="compositionally biased region" description="Acidic residues" evidence="3">
    <location>
        <begin position="1"/>
        <end position="17"/>
    </location>
</feature>
<dbReference type="Pfam" id="PF21023">
    <property type="entry name" value="DENR_N"/>
    <property type="match status" value="1"/>
</dbReference>
<dbReference type="InterPro" id="IPR048517">
    <property type="entry name" value="DENR_N"/>
</dbReference>
<keyword evidence="6" id="KW-1185">Reference proteome</keyword>
<reference evidence="5" key="1">
    <citation type="submission" date="2021-10" db="EMBL/GenBank/DDBJ databases">
        <title>Tropical sea cucumber genome reveals ecological adaptation and Cuvierian tubules defense mechanism.</title>
        <authorList>
            <person name="Chen T."/>
        </authorList>
    </citation>
    <scope>NUCLEOTIDE SEQUENCE</scope>
    <source>
        <strain evidence="5">Nanhai2018</strain>
        <tissue evidence="5">Muscle</tissue>
    </source>
</reference>
<evidence type="ECO:0000256" key="3">
    <source>
        <dbReference type="SAM" id="MobiDB-lite"/>
    </source>
</evidence>
<evidence type="ECO:0000259" key="4">
    <source>
        <dbReference type="PROSITE" id="PS50296"/>
    </source>
</evidence>
<comment type="caution">
    <text evidence="5">The sequence shown here is derived from an EMBL/GenBank/DDBJ whole genome shotgun (WGS) entry which is preliminary data.</text>
</comment>
<dbReference type="EMBL" id="JAIZAY010000004">
    <property type="protein sequence ID" value="KAJ8042964.1"/>
    <property type="molecule type" value="Genomic_DNA"/>
</dbReference>
<feature type="region of interest" description="Disordered" evidence="3">
    <location>
        <begin position="1"/>
        <end position="26"/>
    </location>
</feature>
<dbReference type="CDD" id="cd11607">
    <property type="entry name" value="DENR_C"/>
    <property type="match status" value="1"/>
</dbReference>
<dbReference type="InterPro" id="IPR046447">
    <property type="entry name" value="DENR_C"/>
</dbReference>
<sequence>MAEVEAETPSPDVDEDEVVNKDVKTEKKQIQCPVEVVYCGECSLPVEYCEYHPNYEKCKAWLEKNFPDLFEKLTLADEKGDDQKDEKNKRQKRGGKGVVKTKKKTEPQTVTVARVTRNKKKFVTVIRGLATHDIELKKASKQFANHFSCGSAVTAEDEIVIQGDVTDEVIEFILKKFPQIDEDSIEDLGDQKR</sequence>
<dbReference type="InterPro" id="IPR001950">
    <property type="entry name" value="SUI1"/>
</dbReference>
<dbReference type="OrthoDB" id="277199at2759"/>
<evidence type="ECO:0000313" key="6">
    <source>
        <dbReference type="Proteomes" id="UP001152320"/>
    </source>
</evidence>
<evidence type="ECO:0000256" key="2">
    <source>
        <dbReference type="RuleBase" id="RU361273"/>
    </source>
</evidence>
<dbReference type="GO" id="GO:0003729">
    <property type="term" value="F:mRNA binding"/>
    <property type="evidence" value="ECO:0007669"/>
    <property type="project" value="TreeGrafter"/>
</dbReference>
<evidence type="ECO:0000256" key="1">
    <source>
        <dbReference type="ARBA" id="ARBA00007514"/>
    </source>
</evidence>
<dbReference type="GO" id="GO:0003743">
    <property type="term" value="F:translation initiation factor activity"/>
    <property type="evidence" value="ECO:0007669"/>
    <property type="project" value="InterPro"/>
</dbReference>
<dbReference type="FunFam" id="3.30.780.10:FF:000004">
    <property type="entry name" value="density-regulated protein-like"/>
    <property type="match status" value="1"/>
</dbReference>
<dbReference type="GO" id="GO:0002188">
    <property type="term" value="P:translation reinitiation"/>
    <property type="evidence" value="ECO:0007669"/>
    <property type="project" value="TreeGrafter"/>
</dbReference>